<comment type="caution">
    <text evidence="2">The sequence shown here is derived from an EMBL/GenBank/DDBJ whole genome shotgun (WGS) entry which is preliminary data.</text>
</comment>
<sequence length="176" mass="19372">MDEYDSLWCRPGSPAGPEHPEIPYPEQPEEPQPVEIPVDITPSAPTVASSEPIPDVAPFAPQATPRTPLLFHPYQSHPIHLSLGLLYPLSRADFRHSDPAYCHLEAVQHHLGIISAPEHPIPIPPEPSQAPPFVHQTMPPEEPTTGEAEAEVPLPPYNLNRSCHIEDNVQLGWGES</sequence>
<evidence type="ECO:0000256" key="1">
    <source>
        <dbReference type="SAM" id="MobiDB-lite"/>
    </source>
</evidence>
<dbReference type="EMBL" id="QGNW01001892">
    <property type="protein sequence ID" value="RVW28483.1"/>
    <property type="molecule type" value="Genomic_DNA"/>
</dbReference>
<accession>A0A438CZ43</accession>
<reference evidence="2 3" key="1">
    <citation type="journal article" date="2018" name="PLoS Genet.">
        <title>Population sequencing reveals clonal diversity and ancestral inbreeding in the grapevine cultivar Chardonnay.</title>
        <authorList>
            <person name="Roach M.J."/>
            <person name="Johnson D.L."/>
            <person name="Bohlmann J."/>
            <person name="van Vuuren H.J."/>
            <person name="Jones S.J."/>
            <person name="Pretorius I.S."/>
            <person name="Schmidt S.A."/>
            <person name="Borneman A.R."/>
        </authorList>
    </citation>
    <scope>NUCLEOTIDE SEQUENCE [LARGE SCALE GENOMIC DNA]</scope>
    <source>
        <strain evidence="3">cv. Chardonnay</strain>
        <tissue evidence="2">Leaf</tissue>
    </source>
</reference>
<dbReference type="Proteomes" id="UP000288805">
    <property type="component" value="Unassembled WGS sequence"/>
</dbReference>
<evidence type="ECO:0000313" key="3">
    <source>
        <dbReference type="Proteomes" id="UP000288805"/>
    </source>
</evidence>
<feature type="region of interest" description="Disordered" evidence="1">
    <location>
        <begin position="138"/>
        <end position="159"/>
    </location>
</feature>
<evidence type="ECO:0000313" key="2">
    <source>
        <dbReference type="EMBL" id="RVW28483.1"/>
    </source>
</evidence>
<protein>
    <submittedName>
        <fullName evidence="2">Uncharacterized protein</fullName>
    </submittedName>
</protein>
<gene>
    <name evidence="2" type="ORF">CK203_113663</name>
</gene>
<dbReference type="AlphaFoldDB" id="A0A438CZ43"/>
<name>A0A438CZ43_VITVI</name>
<proteinExistence type="predicted"/>
<organism evidence="2 3">
    <name type="scientific">Vitis vinifera</name>
    <name type="common">Grape</name>
    <dbReference type="NCBI Taxonomy" id="29760"/>
    <lineage>
        <taxon>Eukaryota</taxon>
        <taxon>Viridiplantae</taxon>
        <taxon>Streptophyta</taxon>
        <taxon>Embryophyta</taxon>
        <taxon>Tracheophyta</taxon>
        <taxon>Spermatophyta</taxon>
        <taxon>Magnoliopsida</taxon>
        <taxon>eudicotyledons</taxon>
        <taxon>Gunneridae</taxon>
        <taxon>Pentapetalae</taxon>
        <taxon>rosids</taxon>
        <taxon>Vitales</taxon>
        <taxon>Vitaceae</taxon>
        <taxon>Viteae</taxon>
        <taxon>Vitis</taxon>
    </lineage>
</organism>
<feature type="region of interest" description="Disordered" evidence="1">
    <location>
        <begin position="1"/>
        <end position="50"/>
    </location>
</feature>